<keyword evidence="2" id="KW-1133">Transmembrane helix</keyword>
<dbReference type="EMBL" id="JBHRSB010000001">
    <property type="protein sequence ID" value="MFC2999248.1"/>
    <property type="molecule type" value="Genomic_DNA"/>
</dbReference>
<gene>
    <name evidence="3" type="ORF">ACFOD3_05030</name>
</gene>
<keyword evidence="2" id="KW-0472">Membrane</keyword>
<accession>A0ABV7BRL9</accession>
<feature type="region of interest" description="Disordered" evidence="1">
    <location>
        <begin position="1"/>
        <end position="41"/>
    </location>
</feature>
<sequence>MSQANIAQAKKPRSEFLGLHDPYGDTPTGKDAPRPPAGPLVDREKAGELVRAGSALTALFLLIAVIITAFS</sequence>
<evidence type="ECO:0000256" key="1">
    <source>
        <dbReference type="SAM" id="MobiDB-lite"/>
    </source>
</evidence>
<dbReference type="RefSeq" id="WP_216835154.1">
    <property type="nucleotide sequence ID" value="NZ_JAFNJS010000001.1"/>
</dbReference>
<proteinExistence type="predicted"/>
<protein>
    <submittedName>
        <fullName evidence="3">Uncharacterized protein</fullName>
    </submittedName>
</protein>
<keyword evidence="2" id="KW-0812">Transmembrane</keyword>
<name>A0ABV7BRL9_9PROT</name>
<keyword evidence="4" id="KW-1185">Reference proteome</keyword>
<evidence type="ECO:0000256" key="2">
    <source>
        <dbReference type="SAM" id="Phobius"/>
    </source>
</evidence>
<comment type="caution">
    <text evidence="3">The sequence shown here is derived from an EMBL/GenBank/DDBJ whole genome shotgun (WGS) entry which is preliminary data.</text>
</comment>
<evidence type="ECO:0000313" key="4">
    <source>
        <dbReference type="Proteomes" id="UP001595420"/>
    </source>
</evidence>
<dbReference type="Proteomes" id="UP001595420">
    <property type="component" value="Unassembled WGS sequence"/>
</dbReference>
<evidence type="ECO:0000313" key="3">
    <source>
        <dbReference type="EMBL" id="MFC2999248.1"/>
    </source>
</evidence>
<feature type="transmembrane region" description="Helical" evidence="2">
    <location>
        <begin position="49"/>
        <end position="70"/>
    </location>
</feature>
<reference evidence="4" key="1">
    <citation type="journal article" date="2019" name="Int. J. Syst. Evol. Microbiol.">
        <title>The Global Catalogue of Microorganisms (GCM) 10K type strain sequencing project: providing services to taxonomists for standard genome sequencing and annotation.</title>
        <authorList>
            <consortium name="The Broad Institute Genomics Platform"/>
            <consortium name="The Broad Institute Genome Sequencing Center for Infectious Disease"/>
            <person name="Wu L."/>
            <person name="Ma J."/>
        </authorList>
    </citation>
    <scope>NUCLEOTIDE SEQUENCE [LARGE SCALE GENOMIC DNA]</scope>
    <source>
        <strain evidence="4">CGMCC 1.16855</strain>
    </source>
</reference>
<organism evidence="3 4">
    <name type="scientific">Falsiroseomonas tokyonensis</name>
    <dbReference type="NCBI Taxonomy" id="430521"/>
    <lineage>
        <taxon>Bacteria</taxon>
        <taxon>Pseudomonadati</taxon>
        <taxon>Pseudomonadota</taxon>
        <taxon>Alphaproteobacteria</taxon>
        <taxon>Acetobacterales</taxon>
        <taxon>Roseomonadaceae</taxon>
        <taxon>Falsiroseomonas</taxon>
    </lineage>
</organism>